<accession>A0A0C4YT08</accession>
<dbReference type="EMBL" id="CP010537">
    <property type="protein sequence ID" value="AJG23801.1"/>
    <property type="molecule type" value="Genomic_DNA"/>
</dbReference>
<reference evidence="2 3" key="1">
    <citation type="journal article" date="2015" name="Genome Announc.">
        <title>Complete Genome Sequence of Cupriavidus basilensis 4G11, Isolated from the Oak Ridge Field Research Center Site.</title>
        <authorList>
            <person name="Ray J."/>
            <person name="Waters R.J."/>
            <person name="Skerker J.M."/>
            <person name="Kuehl J.V."/>
            <person name="Price M.N."/>
            <person name="Huang J."/>
            <person name="Chakraborty R."/>
            <person name="Arkin A.P."/>
            <person name="Deutschbauer A."/>
        </authorList>
    </citation>
    <scope>NUCLEOTIDE SEQUENCE [LARGE SCALE GENOMIC DNA]</scope>
    <source>
        <strain evidence="2">4G11</strain>
    </source>
</reference>
<feature type="region of interest" description="Disordered" evidence="1">
    <location>
        <begin position="1"/>
        <end position="28"/>
    </location>
</feature>
<feature type="compositionally biased region" description="Polar residues" evidence="1">
    <location>
        <begin position="16"/>
        <end position="28"/>
    </location>
</feature>
<dbReference type="KEGG" id="cbw:RR42_s2219"/>
<protein>
    <submittedName>
        <fullName evidence="2">Putative recombinase</fullName>
    </submittedName>
</protein>
<gene>
    <name evidence="2" type="ORF">RR42_s2219</name>
</gene>
<evidence type="ECO:0000313" key="2">
    <source>
        <dbReference type="EMBL" id="AJG23801.1"/>
    </source>
</evidence>
<evidence type="ECO:0000256" key="1">
    <source>
        <dbReference type="SAM" id="MobiDB-lite"/>
    </source>
</evidence>
<dbReference type="Proteomes" id="UP000031843">
    <property type="component" value="Chromosome secondary"/>
</dbReference>
<evidence type="ECO:0000313" key="3">
    <source>
        <dbReference type="Proteomes" id="UP000031843"/>
    </source>
</evidence>
<dbReference type="STRING" id="68895.RR42_s2219"/>
<proteinExistence type="predicted"/>
<sequence>MVAAHRKKSSGFAAAQTHNCSAGSRVTWNNGKLTGQKPPLKLQEIWAILTKLQMSANIRELAMFL</sequence>
<keyword evidence="3" id="KW-1185">Reference proteome</keyword>
<name>A0A0C4YT08_9BURK</name>
<organism evidence="2 3">
    <name type="scientific">Cupriavidus basilensis</name>
    <dbReference type="NCBI Taxonomy" id="68895"/>
    <lineage>
        <taxon>Bacteria</taxon>
        <taxon>Pseudomonadati</taxon>
        <taxon>Pseudomonadota</taxon>
        <taxon>Betaproteobacteria</taxon>
        <taxon>Burkholderiales</taxon>
        <taxon>Burkholderiaceae</taxon>
        <taxon>Cupriavidus</taxon>
    </lineage>
</organism>
<dbReference type="AlphaFoldDB" id="A0A0C4YT08"/>